<organism evidence="4 5">
    <name type="scientific">Naegleria fowleri</name>
    <name type="common">Brain eating amoeba</name>
    <dbReference type="NCBI Taxonomy" id="5763"/>
    <lineage>
        <taxon>Eukaryota</taxon>
        <taxon>Discoba</taxon>
        <taxon>Heterolobosea</taxon>
        <taxon>Tetramitia</taxon>
        <taxon>Eutetramitia</taxon>
        <taxon>Vahlkampfiidae</taxon>
        <taxon>Naegleria</taxon>
    </lineage>
</organism>
<dbReference type="Proteomes" id="UP000444721">
    <property type="component" value="Unassembled WGS sequence"/>
</dbReference>
<evidence type="ECO:0000256" key="2">
    <source>
        <dbReference type="SAM" id="MobiDB-lite"/>
    </source>
</evidence>
<dbReference type="SUPFAM" id="SSF54928">
    <property type="entry name" value="RNA-binding domain, RBD"/>
    <property type="match status" value="2"/>
</dbReference>
<dbReference type="VEuPathDB" id="AmoebaDB:NF0014980"/>
<feature type="compositionally biased region" description="Low complexity" evidence="2">
    <location>
        <begin position="576"/>
        <end position="586"/>
    </location>
</feature>
<keyword evidence="1" id="KW-0694">RNA-binding</keyword>
<dbReference type="OMA" id="ECHDIKI"/>
<dbReference type="OrthoDB" id="296632at2759"/>
<evidence type="ECO:0000313" key="5">
    <source>
        <dbReference type="Proteomes" id="UP000444721"/>
    </source>
</evidence>
<dbReference type="PROSITE" id="PS50102">
    <property type="entry name" value="RRM"/>
    <property type="match status" value="1"/>
</dbReference>
<feature type="compositionally biased region" description="Low complexity" evidence="2">
    <location>
        <begin position="558"/>
        <end position="568"/>
    </location>
</feature>
<dbReference type="EMBL" id="VFQX01000044">
    <property type="protein sequence ID" value="KAF0975407.1"/>
    <property type="molecule type" value="Genomic_DNA"/>
</dbReference>
<accession>A0A6A5BEC8</accession>
<dbReference type="VEuPathDB" id="AmoebaDB:NfTy_065920"/>
<evidence type="ECO:0000256" key="1">
    <source>
        <dbReference type="PROSITE-ProRule" id="PRU00176"/>
    </source>
</evidence>
<dbReference type="Gene3D" id="3.30.70.330">
    <property type="match status" value="2"/>
</dbReference>
<dbReference type="GO" id="GO:0003723">
    <property type="term" value="F:RNA binding"/>
    <property type="evidence" value="ECO:0007669"/>
    <property type="project" value="UniProtKB-UniRule"/>
</dbReference>
<dbReference type="PANTHER" id="PTHR15592">
    <property type="entry name" value="MATRIN 3/NUCLEAR PROTEIN 220-RELATED"/>
    <property type="match status" value="1"/>
</dbReference>
<feature type="compositionally biased region" description="Basic and acidic residues" evidence="2">
    <location>
        <begin position="21"/>
        <end position="33"/>
    </location>
</feature>
<protein>
    <recommendedName>
        <fullName evidence="3">RRM domain-containing protein</fullName>
    </recommendedName>
</protein>
<feature type="region of interest" description="Disordered" evidence="2">
    <location>
        <begin position="1"/>
        <end position="50"/>
    </location>
</feature>
<comment type="caution">
    <text evidence="4">The sequence shown here is derived from an EMBL/GenBank/DDBJ whole genome shotgun (WGS) entry which is preliminary data.</text>
</comment>
<dbReference type="SMART" id="SM00360">
    <property type="entry name" value="RRM"/>
    <property type="match status" value="2"/>
</dbReference>
<feature type="domain" description="RRM" evidence="3">
    <location>
        <begin position="270"/>
        <end position="349"/>
    </location>
</feature>
<dbReference type="InterPro" id="IPR035979">
    <property type="entry name" value="RBD_domain_sf"/>
</dbReference>
<dbReference type="InterPro" id="IPR000504">
    <property type="entry name" value="RRM_dom"/>
</dbReference>
<dbReference type="RefSeq" id="XP_044560120.1">
    <property type="nucleotide sequence ID" value="XM_044708922.1"/>
</dbReference>
<feature type="region of interest" description="Disordered" evidence="2">
    <location>
        <begin position="553"/>
        <end position="586"/>
    </location>
</feature>
<reference evidence="4 5" key="1">
    <citation type="journal article" date="2019" name="Sci. Rep.">
        <title>Nanopore sequencing improves the draft genome of the human pathogenic amoeba Naegleria fowleri.</title>
        <authorList>
            <person name="Liechti N."/>
            <person name="Schurch N."/>
            <person name="Bruggmann R."/>
            <person name="Wittwer M."/>
        </authorList>
    </citation>
    <scope>NUCLEOTIDE SEQUENCE [LARGE SCALE GENOMIC DNA]</scope>
    <source>
        <strain evidence="4 5">ATCC 30894</strain>
    </source>
</reference>
<gene>
    <name evidence="4" type="ORF">FDP41_005401</name>
</gene>
<dbReference type="InterPro" id="IPR012677">
    <property type="entry name" value="Nucleotide-bd_a/b_plait_sf"/>
</dbReference>
<proteinExistence type="predicted"/>
<evidence type="ECO:0000313" key="4">
    <source>
        <dbReference type="EMBL" id="KAF0975407.1"/>
    </source>
</evidence>
<dbReference type="AlphaFoldDB" id="A0A6A5BEC8"/>
<sequence length="586" mass="66541">MNENDPNAFNAFDEQEVTSETDGRKRDLSDRNDSPLFDDDDDEARPSEPKKRVIGDSSFLHGSRTLILILGSSIGDSSKSVPTVRFLASKMPFPESVLKYFFLKDHVVVEFVDSHYALKFLYMYYDTGIQCEDGSVITVEFAKNQDEGIDVVMPSSRQQQPSESGKVLFCLVYNAFPLENFEKYGKVVKLIELPELDRVKRVIMEFKTEVDFNNTFEKLKNHQSLKLYKSKIPYLEDTYDQTESIHYVATSSSTYTMVESVPSHSKPGTCVIQVTGFTSHKVNCDTIFILFGVYGDVLKTKVNFNTPTPCAYVEFKNEDGAERAIRFLGKNGTPCPLYNDIIQISYAPFSVLEEPTTLEEGEEFKAYLGSPLHRFTKGSATGRIKNIDHVYPPNRVLCISNINYNSQSSTIESEFMKYNLRIENIKFFGHKQKLGTKMALVSFPTLNDAVTALVECHDIKIDDYHININFADNNANNNNFMMMNRLPYNVINRNMGMPHQRHYSPMGTYTPFAASGHALAFPPTAGSPQFQNFVYSPRGRGGNAYRGNIMVNRGRGRGNYTNYNNDNNYQKENTTDDNNADNTKYQ</sequence>
<dbReference type="GeneID" id="68112619"/>
<name>A0A6A5BEC8_NAEFO</name>
<evidence type="ECO:0000259" key="3">
    <source>
        <dbReference type="PROSITE" id="PS50102"/>
    </source>
</evidence>
<keyword evidence="5" id="KW-1185">Reference proteome</keyword>
<dbReference type="Pfam" id="PF13893">
    <property type="entry name" value="RRM_5"/>
    <property type="match status" value="1"/>
</dbReference>
<dbReference type="VEuPathDB" id="AmoebaDB:FDP41_005401"/>